<sequence length="73" mass="8655">MQYNLIKYRKFNLLTQKDMANLIGVDLRTYANKEHGDSQFKLNEMFIIAKKLNMDISEIFLPTNFMNHEVLEA</sequence>
<dbReference type="AlphaFoldDB" id="W4EUI9"/>
<dbReference type="EMBL" id="ASQA01000028">
    <property type="protein sequence ID" value="ETT84210.1"/>
    <property type="molecule type" value="Genomic_DNA"/>
</dbReference>
<gene>
    <name evidence="2" type="ORF">C176_12618</name>
</gene>
<comment type="caution">
    <text evidence="2">The sequence shown here is derived from an EMBL/GenBank/DDBJ whole genome shotgun (WGS) entry which is preliminary data.</text>
</comment>
<feature type="domain" description="HTH cro/C1-type" evidence="1">
    <location>
        <begin position="5"/>
        <end position="59"/>
    </location>
</feature>
<dbReference type="SMART" id="SM00530">
    <property type="entry name" value="HTH_XRE"/>
    <property type="match status" value="1"/>
</dbReference>
<dbReference type="eggNOG" id="COG1476">
    <property type="taxonomic scope" value="Bacteria"/>
</dbReference>
<dbReference type="GO" id="GO:0003677">
    <property type="term" value="F:DNA binding"/>
    <property type="evidence" value="ECO:0007669"/>
    <property type="project" value="InterPro"/>
</dbReference>
<dbReference type="SUPFAM" id="SSF47413">
    <property type="entry name" value="lambda repressor-like DNA-binding domains"/>
    <property type="match status" value="1"/>
</dbReference>
<name>W4EUI9_9BACL</name>
<protein>
    <submittedName>
        <fullName evidence="2">Bacteriophage L54a, Cro-like protein</fullName>
    </submittedName>
</protein>
<evidence type="ECO:0000313" key="3">
    <source>
        <dbReference type="Proteomes" id="UP000019062"/>
    </source>
</evidence>
<evidence type="ECO:0000313" key="2">
    <source>
        <dbReference type="EMBL" id="ETT84210.1"/>
    </source>
</evidence>
<dbReference type="InterPro" id="IPR001387">
    <property type="entry name" value="Cro/C1-type_HTH"/>
</dbReference>
<keyword evidence="3" id="KW-1185">Reference proteome</keyword>
<dbReference type="RefSeq" id="WP_038185539.1">
    <property type="nucleotide sequence ID" value="NZ_ASQA01000028.1"/>
</dbReference>
<dbReference type="Gene3D" id="1.10.260.40">
    <property type="entry name" value="lambda repressor-like DNA-binding domains"/>
    <property type="match status" value="1"/>
</dbReference>
<dbReference type="Proteomes" id="UP000019062">
    <property type="component" value="Unassembled WGS sequence"/>
</dbReference>
<dbReference type="CDD" id="cd00093">
    <property type="entry name" value="HTH_XRE"/>
    <property type="match status" value="1"/>
</dbReference>
<dbReference type="InterPro" id="IPR010982">
    <property type="entry name" value="Lambda_DNA-bd_dom_sf"/>
</dbReference>
<proteinExistence type="predicted"/>
<dbReference type="PROSITE" id="PS50943">
    <property type="entry name" value="HTH_CROC1"/>
    <property type="match status" value="1"/>
</dbReference>
<organism evidence="2 3">
    <name type="scientific">Viridibacillus arenosi FSL R5-213</name>
    <dbReference type="NCBI Taxonomy" id="1227360"/>
    <lineage>
        <taxon>Bacteria</taxon>
        <taxon>Bacillati</taxon>
        <taxon>Bacillota</taxon>
        <taxon>Bacilli</taxon>
        <taxon>Bacillales</taxon>
        <taxon>Caryophanaceae</taxon>
        <taxon>Viridibacillus</taxon>
    </lineage>
</organism>
<reference evidence="2 3" key="1">
    <citation type="journal article" date="2014" name="BMC Genomics">
        <title>Genomic comparison of sporeforming bacilli isolated from milk.</title>
        <authorList>
            <person name="Moreno Switt A.I."/>
            <person name="Andrus A.D."/>
            <person name="Ranieri M.L."/>
            <person name="Orsi R.H."/>
            <person name="Ivy R."/>
            <person name="den Bakker H.C."/>
            <person name="Martin N.H."/>
            <person name="Wiedmann M."/>
            <person name="Boor K.J."/>
        </authorList>
    </citation>
    <scope>NUCLEOTIDE SEQUENCE [LARGE SCALE GENOMIC DNA]</scope>
    <source>
        <strain evidence="2 3">FSL R5-213</strain>
    </source>
</reference>
<accession>W4EUI9</accession>
<dbReference type="Pfam" id="PF01381">
    <property type="entry name" value="HTH_3"/>
    <property type="match status" value="1"/>
</dbReference>
<evidence type="ECO:0000259" key="1">
    <source>
        <dbReference type="PROSITE" id="PS50943"/>
    </source>
</evidence>